<dbReference type="SUPFAM" id="SSF52540">
    <property type="entry name" value="P-loop containing nucleoside triphosphate hydrolases"/>
    <property type="match status" value="1"/>
</dbReference>
<dbReference type="PROSITE" id="PS00211">
    <property type="entry name" value="ABC_TRANSPORTER_1"/>
    <property type="match status" value="1"/>
</dbReference>
<dbReference type="EMBL" id="BANC01000059">
    <property type="protein sequence ID" value="GAN80862.1"/>
    <property type="molecule type" value="Genomic_DNA"/>
</dbReference>
<dbReference type="Pfam" id="PF00005">
    <property type="entry name" value="ABC_tran"/>
    <property type="match status" value="1"/>
</dbReference>
<proteinExistence type="predicted"/>
<accession>A0A0D6PGT5</accession>
<protein>
    <submittedName>
        <fullName evidence="5">ABC transporter</fullName>
    </submittedName>
</protein>
<dbReference type="Proteomes" id="UP000032668">
    <property type="component" value="Unassembled WGS sequence"/>
</dbReference>
<dbReference type="Pfam" id="PF12399">
    <property type="entry name" value="BCA_ABC_TP_C"/>
    <property type="match status" value="1"/>
</dbReference>
<keyword evidence="2" id="KW-0547">Nucleotide-binding</keyword>
<keyword evidence="1" id="KW-0813">Transport</keyword>
<dbReference type="PANTHER" id="PTHR45772">
    <property type="entry name" value="CONSERVED COMPONENT OF ABC TRANSPORTER FOR NATURAL AMINO ACIDS-RELATED"/>
    <property type="match status" value="1"/>
</dbReference>
<organism evidence="5 6">
    <name type="scientific">Acidocella aminolytica 101 = DSM 11237</name>
    <dbReference type="NCBI Taxonomy" id="1120923"/>
    <lineage>
        <taxon>Bacteria</taxon>
        <taxon>Pseudomonadati</taxon>
        <taxon>Pseudomonadota</taxon>
        <taxon>Alphaproteobacteria</taxon>
        <taxon>Acetobacterales</taxon>
        <taxon>Acidocellaceae</taxon>
        <taxon>Acidocella</taxon>
    </lineage>
</organism>
<keyword evidence="6" id="KW-1185">Reference proteome</keyword>
<dbReference type="CDD" id="cd03219">
    <property type="entry name" value="ABC_Mj1267_LivG_branched"/>
    <property type="match status" value="1"/>
</dbReference>
<dbReference type="FunFam" id="3.40.50.300:FF:000421">
    <property type="entry name" value="Branched-chain amino acid ABC transporter ATP-binding protein"/>
    <property type="match status" value="1"/>
</dbReference>
<keyword evidence="3" id="KW-0067">ATP-binding</keyword>
<evidence type="ECO:0000256" key="2">
    <source>
        <dbReference type="ARBA" id="ARBA00022741"/>
    </source>
</evidence>
<dbReference type="InterPro" id="IPR027417">
    <property type="entry name" value="P-loop_NTPase"/>
</dbReference>
<dbReference type="GO" id="GO:0016887">
    <property type="term" value="F:ATP hydrolysis activity"/>
    <property type="evidence" value="ECO:0007669"/>
    <property type="project" value="InterPro"/>
</dbReference>
<dbReference type="SMART" id="SM00382">
    <property type="entry name" value="AAA"/>
    <property type="match status" value="1"/>
</dbReference>
<evidence type="ECO:0000256" key="1">
    <source>
        <dbReference type="ARBA" id="ARBA00022448"/>
    </source>
</evidence>
<evidence type="ECO:0000259" key="4">
    <source>
        <dbReference type="PROSITE" id="PS50893"/>
    </source>
</evidence>
<sequence length="254" mass="27668">MSFLKLDNVGRRFGALQALKDISISVEQGELRAVIGPNGAGKTTLFNLISGFFPPTEGSISFAGQPITAVSPNALVRRGIIRTFQITQVFLSLTVYENLRVAVETAMGLQLRPWISRATRAQVEAKVEELADIIRITPKLDRIVGEMSHGDQRVVEVGIALSRHPKLLLLDEPTAGMGDQETHHMTDLIRRLNKEQGITILFVEHDMAIVFGIADKITVLDNGTMLAEGTAAEISANPRVQSAYLGNALEETAV</sequence>
<dbReference type="GO" id="GO:0005886">
    <property type="term" value="C:plasma membrane"/>
    <property type="evidence" value="ECO:0007669"/>
    <property type="project" value="TreeGrafter"/>
</dbReference>
<dbReference type="PROSITE" id="PS50893">
    <property type="entry name" value="ABC_TRANSPORTER_2"/>
    <property type="match status" value="1"/>
</dbReference>
<dbReference type="GO" id="GO:0005524">
    <property type="term" value="F:ATP binding"/>
    <property type="evidence" value="ECO:0007669"/>
    <property type="project" value="UniProtKB-KW"/>
</dbReference>
<evidence type="ECO:0000256" key="3">
    <source>
        <dbReference type="ARBA" id="ARBA00022840"/>
    </source>
</evidence>
<dbReference type="AlphaFoldDB" id="A0A0D6PGT5"/>
<reference evidence="5 6" key="1">
    <citation type="submission" date="2012-11" db="EMBL/GenBank/DDBJ databases">
        <title>Whole genome sequence of Acidocella aminolytica 101 = DSM 11237.</title>
        <authorList>
            <person name="Azuma Y."/>
            <person name="Higashiura N."/>
            <person name="Hirakawa H."/>
            <person name="Matsushita K."/>
        </authorList>
    </citation>
    <scope>NUCLEOTIDE SEQUENCE [LARGE SCALE GENOMIC DNA]</scope>
    <source>
        <strain evidence="6">101 / DSM 11237</strain>
    </source>
</reference>
<dbReference type="InterPro" id="IPR017871">
    <property type="entry name" value="ABC_transporter-like_CS"/>
</dbReference>
<evidence type="ECO:0000313" key="5">
    <source>
        <dbReference type="EMBL" id="GAN80862.1"/>
    </source>
</evidence>
<comment type="caution">
    <text evidence="5">The sequence shown here is derived from an EMBL/GenBank/DDBJ whole genome shotgun (WGS) entry which is preliminary data.</text>
</comment>
<dbReference type="InterPro" id="IPR051120">
    <property type="entry name" value="ABC_AA/LPS_Transport"/>
</dbReference>
<gene>
    <name evidence="5" type="ORF">Aam_060_088</name>
</gene>
<dbReference type="Gene3D" id="3.40.50.300">
    <property type="entry name" value="P-loop containing nucleotide triphosphate hydrolases"/>
    <property type="match status" value="1"/>
</dbReference>
<evidence type="ECO:0000313" key="6">
    <source>
        <dbReference type="Proteomes" id="UP000032668"/>
    </source>
</evidence>
<dbReference type="STRING" id="1120923.SAMN02746095_00119"/>
<dbReference type="PANTHER" id="PTHR45772:SF9">
    <property type="entry name" value="CONSERVED COMPONENT OF ABC TRANSPORTER FOR NATURAL AMINO ACIDS"/>
    <property type="match status" value="1"/>
</dbReference>
<dbReference type="RefSeq" id="WP_048879248.1">
    <property type="nucleotide sequence ID" value="NZ_BANC01000059.1"/>
</dbReference>
<dbReference type="InterPro" id="IPR032823">
    <property type="entry name" value="BCA_ABC_TP_C"/>
</dbReference>
<dbReference type="InterPro" id="IPR003439">
    <property type="entry name" value="ABC_transporter-like_ATP-bd"/>
</dbReference>
<dbReference type="OrthoDB" id="9810077at2"/>
<dbReference type="InterPro" id="IPR003593">
    <property type="entry name" value="AAA+_ATPase"/>
</dbReference>
<name>A0A0D6PGT5_9PROT</name>
<feature type="domain" description="ABC transporter" evidence="4">
    <location>
        <begin position="4"/>
        <end position="247"/>
    </location>
</feature>